<evidence type="ECO:0000256" key="3">
    <source>
        <dbReference type="ARBA" id="ARBA00022692"/>
    </source>
</evidence>
<evidence type="ECO:0000313" key="8">
    <source>
        <dbReference type="EMBL" id="KAK1941289.1"/>
    </source>
</evidence>
<comment type="similarity">
    <text evidence="2">Belongs to the peptidase S54 family.</text>
</comment>
<evidence type="ECO:0000256" key="6">
    <source>
        <dbReference type="ARBA" id="ARBA00023136"/>
    </source>
</evidence>
<evidence type="ECO:0000256" key="2">
    <source>
        <dbReference type="ARBA" id="ARBA00009045"/>
    </source>
</evidence>
<keyword evidence="4" id="KW-0378">Hydrolase</keyword>
<keyword evidence="5" id="KW-1133">Transmembrane helix</keyword>
<protein>
    <recommendedName>
        <fullName evidence="7">Peptidase S54 rhomboid domain-containing protein</fullName>
    </recommendedName>
</protein>
<dbReference type="Gene3D" id="1.20.1540.10">
    <property type="entry name" value="Rhomboid-like"/>
    <property type="match status" value="1"/>
</dbReference>
<feature type="domain" description="Peptidase S54 rhomboid" evidence="7">
    <location>
        <begin position="124"/>
        <end position="176"/>
    </location>
</feature>
<dbReference type="SUPFAM" id="SSF144091">
    <property type="entry name" value="Rhomboid-like"/>
    <property type="match status" value="1"/>
</dbReference>
<keyword evidence="6" id="KW-0472">Membrane</keyword>
<proteinExistence type="inferred from homology"/>
<dbReference type="InterPro" id="IPR035952">
    <property type="entry name" value="Rhomboid-like_sf"/>
</dbReference>
<evidence type="ECO:0000256" key="5">
    <source>
        <dbReference type="ARBA" id="ARBA00022989"/>
    </source>
</evidence>
<dbReference type="EMBL" id="JASMQC010000012">
    <property type="protein sequence ID" value="KAK1941289.1"/>
    <property type="molecule type" value="Genomic_DNA"/>
</dbReference>
<name>A0AAD9LNN8_9STRA</name>
<dbReference type="InterPro" id="IPR050925">
    <property type="entry name" value="Rhomboid_protease_S54"/>
</dbReference>
<keyword evidence="9" id="KW-1185">Reference proteome</keyword>
<gene>
    <name evidence="8" type="ORF">P3T76_007155</name>
</gene>
<organism evidence="8 9">
    <name type="scientific">Phytophthora citrophthora</name>
    <dbReference type="NCBI Taxonomy" id="4793"/>
    <lineage>
        <taxon>Eukaryota</taxon>
        <taxon>Sar</taxon>
        <taxon>Stramenopiles</taxon>
        <taxon>Oomycota</taxon>
        <taxon>Peronosporomycetes</taxon>
        <taxon>Peronosporales</taxon>
        <taxon>Peronosporaceae</taxon>
        <taxon>Phytophthora</taxon>
    </lineage>
</organism>
<reference evidence="8" key="1">
    <citation type="submission" date="2023-08" db="EMBL/GenBank/DDBJ databases">
        <title>Reference Genome Resource for the Citrus Pathogen Phytophthora citrophthora.</title>
        <authorList>
            <person name="Moller H."/>
            <person name="Coetzee B."/>
            <person name="Rose L.J."/>
            <person name="Van Niekerk J.M."/>
        </authorList>
    </citation>
    <scope>NUCLEOTIDE SEQUENCE</scope>
    <source>
        <strain evidence="8">STE-U-9442</strain>
    </source>
</reference>
<dbReference type="PANTHER" id="PTHR43731">
    <property type="entry name" value="RHOMBOID PROTEASE"/>
    <property type="match status" value="1"/>
</dbReference>
<comment type="subcellular location">
    <subcellularLocation>
        <location evidence="1">Membrane</location>
        <topology evidence="1">Multi-pass membrane protein</topology>
    </subcellularLocation>
</comment>
<evidence type="ECO:0000256" key="1">
    <source>
        <dbReference type="ARBA" id="ARBA00004141"/>
    </source>
</evidence>
<keyword evidence="3" id="KW-0812">Transmembrane</keyword>
<dbReference type="GO" id="GO:0016020">
    <property type="term" value="C:membrane"/>
    <property type="evidence" value="ECO:0007669"/>
    <property type="project" value="UniProtKB-SubCell"/>
</dbReference>
<dbReference type="Pfam" id="PF01694">
    <property type="entry name" value="Rhomboid"/>
    <property type="match status" value="1"/>
</dbReference>
<evidence type="ECO:0000256" key="4">
    <source>
        <dbReference type="ARBA" id="ARBA00022801"/>
    </source>
</evidence>
<dbReference type="PANTHER" id="PTHR43731:SF14">
    <property type="entry name" value="PRESENILIN-ASSOCIATED RHOMBOID-LIKE PROTEIN, MITOCHONDRIAL"/>
    <property type="match status" value="1"/>
</dbReference>
<dbReference type="InterPro" id="IPR022764">
    <property type="entry name" value="Peptidase_S54_rhomboid_dom"/>
</dbReference>
<sequence>MQIHVNVASLGQVTVHDYPIHCNQHRVSLYCRVPVCTSASQQVRQNTHFRADTRRSESRRVGRRGAGPDIYQFRCVFLAGSVLRHLRHAIQRRDCAASSRARGRCSRTSLLPRNTCRLDDTNPLLTAVFSQATLGHFGANMIGLYFFGRQMCDVLGHKGFLGLCLVSGVLSSAAAVYEQHLSGRMTLNLCASEHPALSTRNSADLWHFAYSCLAGRLGLHLQKRVLVLDGKTRRH</sequence>
<dbReference type="AlphaFoldDB" id="A0AAD9LNN8"/>
<comment type="caution">
    <text evidence="8">The sequence shown here is derived from an EMBL/GenBank/DDBJ whole genome shotgun (WGS) entry which is preliminary data.</text>
</comment>
<evidence type="ECO:0000313" key="9">
    <source>
        <dbReference type="Proteomes" id="UP001259832"/>
    </source>
</evidence>
<evidence type="ECO:0000259" key="7">
    <source>
        <dbReference type="Pfam" id="PF01694"/>
    </source>
</evidence>
<accession>A0AAD9LNN8</accession>
<dbReference type="GO" id="GO:0004252">
    <property type="term" value="F:serine-type endopeptidase activity"/>
    <property type="evidence" value="ECO:0007669"/>
    <property type="project" value="InterPro"/>
</dbReference>
<dbReference type="Proteomes" id="UP001259832">
    <property type="component" value="Unassembled WGS sequence"/>
</dbReference>